<dbReference type="EMBL" id="CAUOFW020001349">
    <property type="protein sequence ID" value="CAK9143944.1"/>
    <property type="molecule type" value="Genomic_DNA"/>
</dbReference>
<evidence type="ECO:0000256" key="3">
    <source>
        <dbReference type="ARBA" id="ARBA00022692"/>
    </source>
</evidence>
<evidence type="ECO:0000313" key="9">
    <source>
        <dbReference type="EMBL" id="CAK9143944.1"/>
    </source>
</evidence>
<evidence type="ECO:0000256" key="2">
    <source>
        <dbReference type="ARBA" id="ARBA00022448"/>
    </source>
</evidence>
<dbReference type="AlphaFoldDB" id="A0ABC8RG50"/>
<keyword evidence="10" id="KW-1185">Reference proteome</keyword>
<keyword evidence="6 7" id="KW-0472">Membrane</keyword>
<dbReference type="Proteomes" id="UP001642360">
    <property type="component" value="Unassembled WGS sequence"/>
</dbReference>
<dbReference type="Pfam" id="PF01490">
    <property type="entry name" value="Aa_trans"/>
    <property type="match status" value="1"/>
</dbReference>
<accession>A0ABC8RG50</accession>
<feature type="domain" description="Amino acid transporter transmembrane" evidence="8">
    <location>
        <begin position="31"/>
        <end position="186"/>
    </location>
</feature>
<protein>
    <recommendedName>
        <fullName evidence="8">Amino acid transporter transmembrane domain-containing protein</fullName>
    </recommendedName>
</protein>
<feature type="transmembrane region" description="Helical" evidence="7">
    <location>
        <begin position="131"/>
        <end position="151"/>
    </location>
</feature>
<evidence type="ECO:0000256" key="1">
    <source>
        <dbReference type="ARBA" id="ARBA00004370"/>
    </source>
</evidence>
<evidence type="ECO:0000256" key="5">
    <source>
        <dbReference type="ARBA" id="ARBA00022989"/>
    </source>
</evidence>
<dbReference type="InterPro" id="IPR013057">
    <property type="entry name" value="AA_transpt_TM"/>
</dbReference>
<comment type="caution">
    <text evidence="9">The sequence shown here is derived from an EMBL/GenBank/DDBJ whole genome shotgun (WGS) entry which is preliminary data.</text>
</comment>
<proteinExistence type="predicted"/>
<name>A0ABC8RG50_9AQUA</name>
<keyword evidence="5 7" id="KW-1133">Transmembrane helix</keyword>
<evidence type="ECO:0000256" key="4">
    <source>
        <dbReference type="ARBA" id="ARBA00022970"/>
    </source>
</evidence>
<evidence type="ECO:0000256" key="6">
    <source>
        <dbReference type="ARBA" id="ARBA00023136"/>
    </source>
</evidence>
<keyword evidence="4" id="KW-0029">Amino-acid transport</keyword>
<reference evidence="9 10" key="1">
    <citation type="submission" date="2024-02" db="EMBL/GenBank/DDBJ databases">
        <authorList>
            <person name="Vignale AGUSTIN F."/>
            <person name="Sosa J E."/>
            <person name="Modenutti C."/>
        </authorList>
    </citation>
    <scope>NUCLEOTIDE SEQUENCE [LARGE SCALE GENOMIC DNA]</scope>
</reference>
<feature type="transmembrane region" description="Helical" evidence="7">
    <location>
        <begin position="42"/>
        <end position="65"/>
    </location>
</feature>
<gene>
    <name evidence="9" type="ORF">ILEXP_LOCUS11683</name>
</gene>
<evidence type="ECO:0000256" key="7">
    <source>
        <dbReference type="SAM" id="Phobius"/>
    </source>
</evidence>
<keyword evidence="3 7" id="KW-0812">Transmembrane</keyword>
<keyword evidence="2" id="KW-0813">Transport</keyword>
<evidence type="ECO:0000259" key="8">
    <source>
        <dbReference type="Pfam" id="PF01490"/>
    </source>
</evidence>
<sequence length="189" mass="21465">MWARYSMPLAPYPPLLSATPPACYWKYSQLLRRPAVENMRKALYAQYSVGQAVYYGVTIVGYWAYGSTVCEYVPKELSGPRWVKVLVNSAVFVQSIISQHMFVAPIHEALDTKFLNLKESMHSRQNIKRLFSLRALFFSANTLVTAAFPFMGDFVNLLGSFTRVPLTFVFPSLIFLKVTLQTSAELRST</sequence>
<dbReference type="PANTHER" id="PTHR48017">
    <property type="entry name" value="OS05G0424000 PROTEIN-RELATED"/>
    <property type="match status" value="1"/>
</dbReference>
<organism evidence="9 10">
    <name type="scientific">Ilex paraguariensis</name>
    <name type="common">yerba mate</name>
    <dbReference type="NCBI Taxonomy" id="185542"/>
    <lineage>
        <taxon>Eukaryota</taxon>
        <taxon>Viridiplantae</taxon>
        <taxon>Streptophyta</taxon>
        <taxon>Embryophyta</taxon>
        <taxon>Tracheophyta</taxon>
        <taxon>Spermatophyta</taxon>
        <taxon>Magnoliopsida</taxon>
        <taxon>eudicotyledons</taxon>
        <taxon>Gunneridae</taxon>
        <taxon>Pentapetalae</taxon>
        <taxon>asterids</taxon>
        <taxon>campanulids</taxon>
        <taxon>Aquifoliales</taxon>
        <taxon>Aquifoliaceae</taxon>
        <taxon>Ilex</taxon>
    </lineage>
</organism>
<comment type="subcellular location">
    <subcellularLocation>
        <location evidence="1">Membrane</location>
    </subcellularLocation>
</comment>
<dbReference type="GO" id="GO:0016020">
    <property type="term" value="C:membrane"/>
    <property type="evidence" value="ECO:0007669"/>
    <property type="project" value="UniProtKB-SubCell"/>
</dbReference>
<dbReference type="GO" id="GO:0006865">
    <property type="term" value="P:amino acid transport"/>
    <property type="evidence" value="ECO:0007669"/>
    <property type="project" value="UniProtKB-KW"/>
</dbReference>
<evidence type="ECO:0000313" key="10">
    <source>
        <dbReference type="Proteomes" id="UP001642360"/>
    </source>
</evidence>